<dbReference type="Proteomes" id="UP000515789">
    <property type="component" value="Chromosome"/>
</dbReference>
<gene>
    <name evidence="1" type="ORF">E5259_25660</name>
</gene>
<proteinExistence type="predicted"/>
<name>A0A7G5N1E9_9FIRM</name>
<reference evidence="1 2" key="1">
    <citation type="submission" date="2019-04" db="EMBL/GenBank/DDBJ databases">
        <authorList>
            <person name="Schori C."/>
            <person name="Ahrens C."/>
        </authorList>
    </citation>
    <scope>NUCLEOTIDE SEQUENCE [LARGE SCALE GENOMIC DNA]</scope>
    <source>
        <strain evidence="1 2">DSM 2950</strain>
    </source>
</reference>
<evidence type="ECO:0000313" key="1">
    <source>
        <dbReference type="EMBL" id="QMW80692.1"/>
    </source>
</evidence>
<evidence type="ECO:0000313" key="2">
    <source>
        <dbReference type="Proteomes" id="UP000515789"/>
    </source>
</evidence>
<dbReference type="GeneID" id="75053827"/>
<sequence>MIKEALQYIVGLQQPKIIESGDSRYADVNLRRIDEELRADAIEMTTLSGLIEYIKAGVDDMADSMLVQVVSPTEVRLISQLDFDRKRECLVEVHADIPQFAYGKFIDSEAFLIGVRSKFIQNEGAEAILRFAGTVESGTVAKYGDDGVSQSATVKKGIASKEEKLVPNPVTLRPYRTFTEVTQPESEFVFRMKDDSMSVYCALFEADGGAWKREAMKNIKEHLEVELVDLPQFTVIS</sequence>
<organism evidence="1 2">
    <name type="scientific">Blautia producta</name>
    <dbReference type="NCBI Taxonomy" id="33035"/>
    <lineage>
        <taxon>Bacteria</taxon>
        <taxon>Bacillati</taxon>
        <taxon>Bacillota</taxon>
        <taxon>Clostridia</taxon>
        <taxon>Lachnospirales</taxon>
        <taxon>Lachnospiraceae</taxon>
        <taxon>Blautia</taxon>
    </lineage>
</organism>
<dbReference type="EMBL" id="CP039126">
    <property type="protein sequence ID" value="QMW80692.1"/>
    <property type="molecule type" value="Genomic_DNA"/>
</dbReference>
<dbReference type="RefSeq" id="WP_018596612.1">
    <property type="nucleotide sequence ID" value="NZ_CABLBP010000031.1"/>
</dbReference>
<accession>A0A7G5N1E9</accession>
<protein>
    <submittedName>
        <fullName evidence="1">Uncharacterized protein</fullName>
    </submittedName>
</protein>
<dbReference type="AlphaFoldDB" id="A0A7G5N1E9"/>